<proteinExistence type="predicted"/>
<protein>
    <recommendedName>
        <fullName evidence="2">CopG family transcriptional regulator</fullName>
    </recommendedName>
</protein>
<reference evidence="1" key="1">
    <citation type="submission" date="2024-07" db="EMBL/GenBank/DDBJ databases">
        <authorList>
            <person name="Kim Y.J."/>
            <person name="Jeong J.Y."/>
        </authorList>
    </citation>
    <scope>NUCLEOTIDE SEQUENCE</scope>
    <source>
        <strain evidence="1">GIHE-MW2</strain>
    </source>
</reference>
<organism evidence="1">
    <name type="scientific">Planktothricoides raciborskii GIHE-MW2</name>
    <dbReference type="NCBI Taxonomy" id="2792601"/>
    <lineage>
        <taxon>Bacteria</taxon>
        <taxon>Bacillati</taxon>
        <taxon>Cyanobacteriota</taxon>
        <taxon>Cyanophyceae</taxon>
        <taxon>Oscillatoriophycideae</taxon>
        <taxon>Oscillatoriales</taxon>
        <taxon>Oscillatoriaceae</taxon>
        <taxon>Planktothricoides</taxon>
    </lineage>
</organism>
<name>A0AAU8JNA7_9CYAN</name>
<dbReference type="RefSeq" id="WP_354636355.1">
    <property type="nucleotide sequence ID" value="NZ_CP159837.1"/>
</dbReference>
<gene>
    <name evidence="1" type="ORF">ABWT76_002975</name>
</gene>
<dbReference type="AlphaFoldDB" id="A0AAU8JNA7"/>
<evidence type="ECO:0008006" key="2">
    <source>
        <dbReference type="Google" id="ProtNLM"/>
    </source>
</evidence>
<dbReference type="EMBL" id="CP159837">
    <property type="protein sequence ID" value="XCM40002.1"/>
    <property type="molecule type" value="Genomic_DNA"/>
</dbReference>
<evidence type="ECO:0000313" key="1">
    <source>
        <dbReference type="EMBL" id="XCM40002.1"/>
    </source>
</evidence>
<sequence>MTTQLTQKQAEKLALIQNQTKQSLEQILDSALDSYYQQVMQTSHNHLEKFTKIGFVGCIEAEPNLAEDCEAILSQELGNIE</sequence>
<accession>A0AAU8JNA7</accession>